<feature type="region of interest" description="Disordered" evidence="1">
    <location>
        <begin position="40"/>
        <end position="61"/>
    </location>
</feature>
<evidence type="ECO:0000313" key="3">
    <source>
        <dbReference type="Proteomes" id="UP000053825"/>
    </source>
</evidence>
<dbReference type="STRING" id="597456.A0A0L7QNU8"/>
<name>A0A0L7QNU8_9HYME</name>
<dbReference type="OrthoDB" id="296522at2759"/>
<dbReference type="AlphaFoldDB" id="A0A0L7QNU8"/>
<reference evidence="2 3" key="1">
    <citation type="submission" date="2015-07" db="EMBL/GenBank/DDBJ databases">
        <title>The genome of Habropoda laboriosa.</title>
        <authorList>
            <person name="Pan H."/>
            <person name="Kapheim K."/>
        </authorList>
    </citation>
    <scope>NUCLEOTIDE SEQUENCE [LARGE SCALE GENOMIC DNA]</scope>
    <source>
        <strain evidence="2">0110345459</strain>
    </source>
</reference>
<dbReference type="Proteomes" id="UP000053825">
    <property type="component" value="Unassembled WGS sequence"/>
</dbReference>
<feature type="region of interest" description="Disordered" evidence="1">
    <location>
        <begin position="75"/>
        <end position="106"/>
    </location>
</feature>
<sequence length="106" mass="11757">TTNSSLASATRIINHHLFGSSVTGPRHYTEGKYLQDEITAENNNKGGGEEREGKKSKDNQTLLICSLRSHKLKKLSGEEKRKVKTSGHSCKSTDTNCLPQEHRFSS</sequence>
<evidence type="ECO:0000313" key="2">
    <source>
        <dbReference type="EMBL" id="KOC60295.1"/>
    </source>
</evidence>
<feature type="non-terminal residue" evidence="2">
    <location>
        <position position="1"/>
    </location>
</feature>
<accession>A0A0L7QNU8</accession>
<protein>
    <submittedName>
        <fullName evidence="2">Uncharacterized protein</fullName>
    </submittedName>
</protein>
<evidence type="ECO:0000256" key="1">
    <source>
        <dbReference type="SAM" id="MobiDB-lite"/>
    </source>
</evidence>
<dbReference type="EMBL" id="KQ414843">
    <property type="protein sequence ID" value="KOC60295.1"/>
    <property type="molecule type" value="Genomic_DNA"/>
</dbReference>
<feature type="compositionally biased region" description="Basic and acidic residues" evidence="1">
    <location>
        <begin position="47"/>
        <end position="58"/>
    </location>
</feature>
<proteinExistence type="predicted"/>
<gene>
    <name evidence="2" type="ORF">WH47_08667</name>
</gene>
<organism evidence="2 3">
    <name type="scientific">Habropoda laboriosa</name>
    <dbReference type="NCBI Taxonomy" id="597456"/>
    <lineage>
        <taxon>Eukaryota</taxon>
        <taxon>Metazoa</taxon>
        <taxon>Ecdysozoa</taxon>
        <taxon>Arthropoda</taxon>
        <taxon>Hexapoda</taxon>
        <taxon>Insecta</taxon>
        <taxon>Pterygota</taxon>
        <taxon>Neoptera</taxon>
        <taxon>Endopterygota</taxon>
        <taxon>Hymenoptera</taxon>
        <taxon>Apocrita</taxon>
        <taxon>Aculeata</taxon>
        <taxon>Apoidea</taxon>
        <taxon>Anthophila</taxon>
        <taxon>Apidae</taxon>
        <taxon>Habropoda</taxon>
    </lineage>
</organism>
<keyword evidence="3" id="KW-1185">Reference proteome</keyword>
<feature type="compositionally biased region" description="Polar residues" evidence="1">
    <location>
        <begin position="86"/>
        <end position="98"/>
    </location>
</feature>